<dbReference type="InterPro" id="IPR036883">
    <property type="entry name" value="PDCD5-like_sf"/>
</dbReference>
<dbReference type="PANTHER" id="PTHR10840">
    <property type="entry name" value="PROGRAMMED CELL DEATH PROTEIN 5"/>
    <property type="match status" value="1"/>
</dbReference>
<dbReference type="EMBL" id="CAJMWZ010000639">
    <property type="protein sequence ID" value="CAE6422283.1"/>
    <property type="molecule type" value="Genomic_DNA"/>
</dbReference>
<dbReference type="GO" id="GO:0005829">
    <property type="term" value="C:cytosol"/>
    <property type="evidence" value="ECO:0007669"/>
    <property type="project" value="TreeGrafter"/>
</dbReference>
<name>A0A8H2XBA8_9AGAM</name>
<proteinExistence type="inferred from homology"/>
<dbReference type="AlphaFoldDB" id="A0A8H2XBA8"/>
<evidence type="ECO:0000256" key="1">
    <source>
        <dbReference type="ARBA" id="ARBA00010490"/>
    </source>
</evidence>
<comment type="similarity">
    <text evidence="1">Belongs to the PDCD5 family.</text>
</comment>
<evidence type="ECO:0000256" key="2">
    <source>
        <dbReference type="SAM" id="MobiDB-lite"/>
    </source>
</evidence>
<feature type="region of interest" description="Disordered" evidence="2">
    <location>
        <begin position="18"/>
        <end position="53"/>
    </location>
</feature>
<evidence type="ECO:0008006" key="5">
    <source>
        <dbReference type="Google" id="ProtNLM"/>
    </source>
</evidence>
<sequence length="139" mass="15073">MEDAELAAIRAARLNQLQQQAGGPGGSVPSGGFAAQSGEGAGDESRQSEDQMKRDVLATVLDSSARERLARISLVRPALSGQIEQILLRMAQTGQLRGRVTEQQLIGLLEQAEESQGKAVPKKVVYQRRKELDDDDFDL</sequence>
<evidence type="ECO:0000313" key="4">
    <source>
        <dbReference type="Proteomes" id="UP000663850"/>
    </source>
</evidence>
<dbReference type="Gene3D" id="1.10.8.140">
    <property type="entry name" value="PDCD5-like"/>
    <property type="match status" value="1"/>
</dbReference>
<accession>A0A8H2XBA8</accession>
<dbReference type="PANTHER" id="PTHR10840:SF0">
    <property type="entry name" value="PROGRAMMED CELL DEATH PROTEIN 5"/>
    <property type="match status" value="1"/>
</dbReference>
<feature type="compositionally biased region" description="Basic and acidic residues" evidence="2">
    <location>
        <begin position="43"/>
        <end position="53"/>
    </location>
</feature>
<protein>
    <recommendedName>
        <fullName evidence="5">Programmed cell death protein 5</fullName>
    </recommendedName>
</protein>
<comment type="caution">
    <text evidence="3">The sequence shown here is derived from an EMBL/GenBank/DDBJ whole genome shotgun (WGS) entry which is preliminary data.</text>
</comment>
<dbReference type="GO" id="GO:0005634">
    <property type="term" value="C:nucleus"/>
    <property type="evidence" value="ECO:0007669"/>
    <property type="project" value="TreeGrafter"/>
</dbReference>
<dbReference type="Pfam" id="PF01984">
    <property type="entry name" value="dsDNA_bind"/>
    <property type="match status" value="1"/>
</dbReference>
<evidence type="ECO:0000313" key="3">
    <source>
        <dbReference type="EMBL" id="CAE6422283.1"/>
    </source>
</evidence>
<dbReference type="GO" id="GO:0003677">
    <property type="term" value="F:DNA binding"/>
    <property type="evidence" value="ECO:0007669"/>
    <property type="project" value="InterPro"/>
</dbReference>
<organism evidence="3 4">
    <name type="scientific">Rhizoctonia solani</name>
    <dbReference type="NCBI Taxonomy" id="456999"/>
    <lineage>
        <taxon>Eukaryota</taxon>
        <taxon>Fungi</taxon>
        <taxon>Dikarya</taxon>
        <taxon>Basidiomycota</taxon>
        <taxon>Agaricomycotina</taxon>
        <taxon>Agaricomycetes</taxon>
        <taxon>Cantharellales</taxon>
        <taxon>Ceratobasidiaceae</taxon>
        <taxon>Rhizoctonia</taxon>
    </lineage>
</organism>
<gene>
    <name evidence="3" type="ORF">RDB_LOCUS11010</name>
</gene>
<dbReference type="Proteomes" id="UP000663850">
    <property type="component" value="Unassembled WGS sequence"/>
</dbReference>
<dbReference type="SUPFAM" id="SSF46950">
    <property type="entry name" value="Double-stranded DNA-binding domain"/>
    <property type="match status" value="1"/>
</dbReference>
<reference evidence="3" key="1">
    <citation type="submission" date="2021-01" db="EMBL/GenBank/DDBJ databases">
        <authorList>
            <person name="Kaushik A."/>
        </authorList>
    </citation>
    <scope>NUCLEOTIDE SEQUENCE</scope>
    <source>
        <strain evidence="3">Type strain: AG8-Rh-89/</strain>
    </source>
</reference>
<dbReference type="PIRSF" id="PIRSF015730">
    <property type="entry name" value="TFAR19"/>
    <property type="match status" value="1"/>
</dbReference>
<dbReference type="InterPro" id="IPR002836">
    <property type="entry name" value="PDCD5-like"/>
</dbReference>